<evidence type="ECO:0000256" key="2">
    <source>
        <dbReference type="ARBA" id="ARBA00023125"/>
    </source>
</evidence>
<dbReference type="Proteomes" id="UP000028864">
    <property type="component" value="Unassembled WGS sequence"/>
</dbReference>
<evidence type="ECO:0000256" key="4">
    <source>
        <dbReference type="PROSITE-ProRule" id="PRU00335"/>
    </source>
</evidence>
<feature type="domain" description="HTH tetR-type" evidence="5">
    <location>
        <begin position="13"/>
        <end position="71"/>
    </location>
</feature>
<feature type="DNA-binding region" description="H-T-H motif" evidence="4">
    <location>
        <begin position="34"/>
        <end position="53"/>
    </location>
</feature>
<keyword evidence="1" id="KW-0805">Transcription regulation</keyword>
<protein>
    <submittedName>
        <fullName evidence="6">TetR family transcriptional regulator</fullName>
    </submittedName>
</protein>
<gene>
    <name evidence="6" type="ORF">BN1047_05206</name>
</gene>
<evidence type="ECO:0000313" key="6">
    <source>
        <dbReference type="EMBL" id="CDQ47285.1"/>
    </source>
</evidence>
<dbReference type="Gene3D" id="1.10.357.10">
    <property type="entry name" value="Tetracycline Repressor, domain 2"/>
    <property type="match status" value="1"/>
</dbReference>
<organism evidence="6 7">
    <name type="scientific">Mycolicibacterium neoaurum</name>
    <name type="common">Mycobacterium neoaurum</name>
    <dbReference type="NCBI Taxonomy" id="1795"/>
    <lineage>
        <taxon>Bacteria</taxon>
        <taxon>Bacillati</taxon>
        <taxon>Actinomycetota</taxon>
        <taxon>Actinomycetes</taxon>
        <taxon>Mycobacteriales</taxon>
        <taxon>Mycobacteriaceae</taxon>
        <taxon>Mycolicibacterium</taxon>
    </lineage>
</organism>
<keyword evidence="2 4" id="KW-0238">DNA-binding</keyword>
<dbReference type="SUPFAM" id="SSF46689">
    <property type="entry name" value="Homeodomain-like"/>
    <property type="match status" value="1"/>
</dbReference>
<dbReference type="EMBL" id="LK021343">
    <property type="protein sequence ID" value="CDQ47285.1"/>
    <property type="molecule type" value="Genomic_DNA"/>
</dbReference>
<dbReference type="PANTHER" id="PTHR30055">
    <property type="entry name" value="HTH-TYPE TRANSCRIPTIONAL REGULATOR RUTR"/>
    <property type="match status" value="1"/>
</dbReference>
<evidence type="ECO:0000313" key="7">
    <source>
        <dbReference type="Proteomes" id="UP000028864"/>
    </source>
</evidence>
<dbReference type="Pfam" id="PF00440">
    <property type="entry name" value="TetR_N"/>
    <property type="match status" value="1"/>
</dbReference>
<dbReference type="RefSeq" id="WP_030132792.1">
    <property type="nucleotide sequence ID" value="NZ_CP074376.1"/>
</dbReference>
<dbReference type="InterPro" id="IPR001647">
    <property type="entry name" value="HTH_TetR"/>
</dbReference>
<dbReference type="PROSITE" id="PS50977">
    <property type="entry name" value="HTH_TETR_2"/>
    <property type="match status" value="1"/>
</dbReference>
<name>A0AAV2WSD7_MYCNE</name>
<dbReference type="GO" id="GO:0003700">
    <property type="term" value="F:DNA-binding transcription factor activity"/>
    <property type="evidence" value="ECO:0007669"/>
    <property type="project" value="TreeGrafter"/>
</dbReference>
<dbReference type="InterPro" id="IPR050109">
    <property type="entry name" value="HTH-type_TetR-like_transc_reg"/>
</dbReference>
<accession>A0AAV2WSD7</accession>
<reference evidence="6" key="1">
    <citation type="submission" date="2014-05" db="EMBL/GenBank/DDBJ databases">
        <authorList>
            <person name="Urmite Genomes"/>
        </authorList>
    </citation>
    <scope>NUCLEOTIDE SEQUENCE</scope>
    <source>
        <strain evidence="6">DSM 44074</strain>
    </source>
</reference>
<evidence type="ECO:0000256" key="3">
    <source>
        <dbReference type="ARBA" id="ARBA00023163"/>
    </source>
</evidence>
<dbReference type="AlphaFoldDB" id="A0AAV2WSD7"/>
<evidence type="ECO:0000256" key="1">
    <source>
        <dbReference type="ARBA" id="ARBA00023015"/>
    </source>
</evidence>
<dbReference type="PANTHER" id="PTHR30055:SF234">
    <property type="entry name" value="HTH-TYPE TRANSCRIPTIONAL REGULATOR BETI"/>
    <property type="match status" value="1"/>
</dbReference>
<sequence length="189" mass="20485">MSVHDIGETGARNRTRRAIVEAAIGVMTDNPTAPLSEIADAAGVGRSTLHRYFPERMDLLRAVALQVHAASNAAIEAADPECGPMIPALRRVVESQLDLGPIMQYVYTEPLIQSDRELAAFLDTGDEVISEILSRVTAEGPAYPPGWSRRVFWSLLLTGYSAVRDDGIPRQQVVDAIMNSLTQGTITSP</sequence>
<dbReference type="GO" id="GO:0000976">
    <property type="term" value="F:transcription cis-regulatory region binding"/>
    <property type="evidence" value="ECO:0007669"/>
    <property type="project" value="TreeGrafter"/>
</dbReference>
<dbReference type="InterPro" id="IPR009057">
    <property type="entry name" value="Homeodomain-like_sf"/>
</dbReference>
<reference evidence="6" key="2">
    <citation type="submission" date="2015-09" db="EMBL/GenBank/DDBJ databases">
        <title>Draft genome sequence of Mycobacterium neoaurum DSM 44074.</title>
        <authorList>
            <person name="Croce O."/>
            <person name="Robert C."/>
            <person name="Raoult D."/>
            <person name="Drancourt M."/>
        </authorList>
    </citation>
    <scope>NUCLEOTIDE SEQUENCE</scope>
    <source>
        <strain evidence="6">DSM 44074</strain>
    </source>
</reference>
<keyword evidence="3" id="KW-0804">Transcription</keyword>
<evidence type="ECO:0000259" key="5">
    <source>
        <dbReference type="PROSITE" id="PS50977"/>
    </source>
</evidence>
<proteinExistence type="predicted"/>